<dbReference type="GO" id="GO:1903908">
    <property type="term" value="P:positive regulation of plasma membrane raft polarization"/>
    <property type="evidence" value="ECO:0007669"/>
    <property type="project" value="UniProtKB-UniRule"/>
</dbReference>
<comment type="caution">
    <text evidence="33 34">Lacks conserved residue(s) required for the propagation of feature annotation.</text>
</comment>
<dbReference type="GO" id="GO:0055036">
    <property type="term" value="C:virion membrane"/>
    <property type="evidence" value="ECO:0007669"/>
    <property type="project" value="UniProtKB-SubCell"/>
</dbReference>
<evidence type="ECO:0000256" key="8">
    <source>
        <dbReference type="ARBA" id="ARBA00022510"/>
    </source>
</evidence>
<evidence type="ECO:0000256" key="21">
    <source>
        <dbReference type="ARBA" id="ARBA00022890"/>
    </source>
</evidence>
<dbReference type="Pfam" id="PF00517">
    <property type="entry name" value="GP41"/>
    <property type="match status" value="1"/>
</dbReference>
<keyword evidence="30 33" id="KW-0449">Lipoprotein</keyword>
<feature type="disulfide bond" evidence="33">
    <location>
        <begin position="215"/>
        <end position="244"/>
    </location>
</feature>
<comment type="function">
    <text evidence="33">Envelope glycoprotein gp160: Oligomerizes in the host endoplasmic reticulum into predominantly trimers. In a second time, gp160 transits in the host Golgi, where glycosylation is completed. The precursor is then proteolytically cleaved in the trans-Golgi and thereby activated by cellular furin or furin-like proteases to produce gp120 and gp41.</text>
</comment>
<dbReference type="GO" id="GO:0019031">
    <property type="term" value="C:viral envelope"/>
    <property type="evidence" value="ECO:0007669"/>
    <property type="project" value="UniProtKB-KW"/>
</dbReference>
<dbReference type="InterPro" id="IPR036377">
    <property type="entry name" value="Gp120_core_sf"/>
</dbReference>
<dbReference type="SUPFAM" id="SSF56502">
    <property type="entry name" value="gp120 core"/>
    <property type="match status" value="2"/>
</dbReference>
<dbReference type="GO" id="GO:0052031">
    <property type="term" value="P:symbiont-mediated perturbation of host defense response"/>
    <property type="evidence" value="ECO:0007669"/>
    <property type="project" value="UniProtKB-UniRule"/>
</dbReference>
<comment type="domain">
    <text evidence="33">The YXXL motif is involved in determining the exact site of viral release at the surface of infected mononuclear cells and promotes endocytosis. YXXL and di-leucine endocytosis motifs interact directly or indirectly with the clathrin adapter complexes, opperate independently, and their activities are not additive.</text>
</comment>
<evidence type="ECO:0000256" key="25">
    <source>
        <dbReference type="ARBA" id="ARBA00023136"/>
    </source>
</evidence>
<feature type="disulfide bond" evidence="33">
    <location>
        <begin position="225"/>
        <end position="236"/>
    </location>
</feature>
<keyword evidence="25 33" id="KW-0472">Membrane</keyword>
<evidence type="ECO:0000256" key="10">
    <source>
        <dbReference type="ARBA" id="ARBA00022570"/>
    </source>
</evidence>
<feature type="domain" description="Retroviral envelope protein GP41-like" evidence="37">
    <location>
        <begin position="522"/>
        <end position="711"/>
    </location>
</feature>
<dbReference type="FunFam" id="2.170.40.20:FF:000003">
    <property type="entry name" value="Envelope glycoprotein gp160"/>
    <property type="match status" value="1"/>
</dbReference>
<evidence type="ECO:0000313" key="38">
    <source>
        <dbReference type="EMBL" id="ALA27663.1"/>
    </source>
</evidence>
<comment type="domain">
    <text evidence="33">The membrane proximal external region (MPER) present in gp41 is a tryptophan-rich region recognized by the antibodies 2F5, Z13, and 4E10. MPER seems to play a role in fusion.</text>
</comment>
<dbReference type="FunFam" id="1.20.5.490:FF:000001">
    <property type="entry name" value="Envelope glycoprotein gp160"/>
    <property type="match status" value="1"/>
</dbReference>
<evidence type="ECO:0000256" key="4">
    <source>
        <dbReference type="ARBA" id="ARBA00004563"/>
    </source>
</evidence>
<reference evidence="38" key="1">
    <citation type="journal article" date="2015" name="Retrovirology">
        <title>Recombination elevates the effective evolutionary rate and facilitates the establishment of HIV-1 infection in infants after mother-to-child transmission.</title>
        <authorList>
            <person name="Sanborn K.B."/>
            <person name="Somasundaran M."/>
            <person name="Luzuriaga K."/>
            <person name="Leitner T."/>
        </authorList>
    </citation>
    <scope>NUCLEOTIDE SEQUENCE</scope>
    <source>
        <strain evidence="38">P1046_22.89_1bB</strain>
    </source>
</reference>
<comment type="subcellular location">
    <molecule>Surface protein gp120</molecule>
    <subcellularLocation>
        <location evidence="33">Virion membrane</location>
        <topology evidence="33">Peripheral membrane protein</topology>
    </subcellularLocation>
    <subcellularLocation>
        <location evidence="33">Host cell membrane</location>
        <topology evidence="33">Peripheral membrane protein</topology>
    </subcellularLocation>
    <subcellularLocation>
        <location evidence="33">Host endosome membrane</location>
        <topology evidence="33">Single-pass type I membrane protein</topology>
    </subcellularLocation>
    <text evidence="33">The surface protein is not anchored to the viral envelope, but associates with the extravirion surface through its binding to TM. It is probably concentrated at the site of budding and incorporated into the virions possibly by contacts between the cytoplasmic tail of Env and the N-terminus of Gag.</text>
</comment>
<dbReference type="GO" id="GO:0020002">
    <property type="term" value="C:host cell plasma membrane"/>
    <property type="evidence" value="ECO:0007669"/>
    <property type="project" value="UniProtKB-SubCell"/>
</dbReference>
<evidence type="ECO:0000256" key="29">
    <source>
        <dbReference type="ARBA" id="ARBA00023280"/>
    </source>
</evidence>
<dbReference type="GO" id="GO:0039654">
    <property type="term" value="P:fusion of virus membrane with host endosome membrane"/>
    <property type="evidence" value="ECO:0007669"/>
    <property type="project" value="UniProtKB-UniRule"/>
</dbReference>
<comment type="domain">
    <text evidence="33">The CD4-binding region is targeted by the antibody b12.</text>
</comment>
<organismHost>
    <name type="scientific">Homo sapiens</name>
    <name type="common">Human</name>
    <dbReference type="NCBI Taxonomy" id="9606"/>
</organismHost>
<comment type="PTM">
    <text evidence="33">Highly glycosylated by host. The high number of glycan on the protein is reffered to as 'glycan shield' because it contributes to hide protein sequence from adaptive immune system.</text>
</comment>
<dbReference type="GO" id="GO:0044175">
    <property type="term" value="C:host cell endosome membrane"/>
    <property type="evidence" value="ECO:0007669"/>
    <property type="project" value="UniProtKB-SubCell"/>
</dbReference>
<comment type="miscellaneous">
    <text evidence="33">HIV-1 lineages are divided in three main groups, M (for Major), O (for Outlier), and N (for New, or Non-M, Non-O). The vast majority of strains found worldwide belong to the group M. Group O seems to be endemic to and largely confined to Cameroon and neighboring countries in West Central Africa, where these viruses represent a small minority of HIV-1 strains. The group N is represented by a limited number of isolates from Cameroonian persons. The group M is further subdivided in 9 clades or subtypes (A to D, F to H, J and K).</text>
</comment>
<feature type="region of interest" description="MPER; binding to GalCer" evidence="33">
    <location>
        <begin position="654"/>
        <end position="675"/>
    </location>
</feature>
<evidence type="ECO:0000256" key="19">
    <source>
        <dbReference type="ARBA" id="ARBA00022870"/>
    </source>
</evidence>
<evidence type="ECO:0000256" key="16">
    <source>
        <dbReference type="ARBA" id="ARBA00022729"/>
    </source>
</evidence>
<keyword evidence="17 33" id="KW-1161">Viral attachment to host cell</keyword>
<keyword evidence="24 33" id="KW-0175">Coiled coil</keyword>
<keyword evidence="31 33" id="KW-1160">Virus entry into host cell</keyword>
<keyword evidence="7 33" id="KW-1168">Fusion of virus membrane with host membrane</keyword>
<comment type="domain">
    <text evidence="33">Some of the most genetically diverse regions of the viral genome are present in Env. They are called variable regions 1 through 5 (V1 through V5). Coreceptor usage of gp120 is determined mainly by the primary structure of the third variable region (V3) in the outer domain of gp120. The sequence of V3 determines which coreceptor, CCR5 and/or CXCR4 (corresponding to R5/macrophage, X4/T cell and R5X4/T cell and macrophage tropism), is used to trigger the fusion potential of the Env complex, and hence which cells the virus can infect. Binding to CCR5 involves a region adjacent in addition to V3.</text>
</comment>
<evidence type="ECO:0000256" key="34">
    <source>
        <dbReference type="RuleBase" id="RU363095"/>
    </source>
</evidence>
<keyword evidence="28 33" id="KW-0325">Glycoprotein</keyword>
<feature type="domain" description="Human immunodeficiency virus 1 envelope glycoprotein Gp120" evidence="36">
    <location>
        <begin position="33"/>
        <end position="503"/>
    </location>
</feature>
<keyword evidence="23 33" id="KW-1039">Host endosome</keyword>
<dbReference type="GO" id="GO:1903911">
    <property type="term" value="P:positive regulation of receptor clustering"/>
    <property type="evidence" value="ECO:0007669"/>
    <property type="project" value="UniProtKB-UniRule"/>
</dbReference>
<feature type="topological domain" description="Cytoplasmic" evidence="33">
    <location>
        <begin position="698"/>
        <end position="848"/>
    </location>
</feature>
<dbReference type="EMBL" id="KT283874">
    <property type="protein sequence ID" value="ALA27663.1"/>
    <property type="molecule type" value="Genomic_DNA"/>
</dbReference>
<name>A0A0R8WLF8_HV1</name>
<evidence type="ECO:0000259" key="36">
    <source>
        <dbReference type="Pfam" id="PF00516"/>
    </source>
</evidence>
<keyword evidence="10 33" id="KW-1165">Clathrin-mediated endocytosis of virus by host</keyword>
<dbReference type="InterPro" id="IPR037527">
    <property type="entry name" value="Gp160"/>
</dbReference>
<evidence type="ECO:0000256" key="27">
    <source>
        <dbReference type="ARBA" id="ARBA00023157"/>
    </source>
</evidence>
<evidence type="ECO:0000256" key="24">
    <source>
        <dbReference type="ARBA" id="ARBA00023054"/>
    </source>
</evidence>
<keyword evidence="29 33" id="KW-0899">Viral immunoevasion</keyword>
<keyword evidence="11 33" id="KW-0945">Host-virus interaction</keyword>
<evidence type="ECO:0000256" key="31">
    <source>
        <dbReference type="ARBA" id="ARBA00023296"/>
    </source>
</evidence>
<feature type="disulfide bond" evidence="33">
    <location>
        <begin position="590"/>
        <end position="596"/>
    </location>
</feature>
<evidence type="ECO:0000256" key="20">
    <source>
        <dbReference type="ARBA" id="ARBA00022879"/>
    </source>
</evidence>
<dbReference type="GO" id="GO:0016020">
    <property type="term" value="C:membrane"/>
    <property type="evidence" value="ECO:0007669"/>
    <property type="project" value="UniProtKB-UniRule"/>
</dbReference>
<feature type="short sequence motif" description="YXXL motif; contains endocytosis signal" evidence="33">
    <location>
        <begin position="704"/>
        <end position="707"/>
    </location>
</feature>
<evidence type="ECO:0000256" key="18">
    <source>
        <dbReference type="ARBA" id="ARBA00022844"/>
    </source>
</evidence>
<comment type="domain">
    <text evidence="33 34">The 17 amino acids long immunosuppressive region is present in many retroviral envelope proteins. Synthetic peptides derived from this relatively conserved sequence inhibit immune function in vitro and in vivo.</text>
</comment>
<evidence type="ECO:0000256" key="23">
    <source>
        <dbReference type="ARBA" id="ARBA00023046"/>
    </source>
</evidence>
<evidence type="ECO:0000256" key="9">
    <source>
        <dbReference type="ARBA" id="ARBA00022511"/>
    </source>
</evidence>
<comment type="subunit">
    <text evidence="32">The mature envelope protein (Env) consists of a homotrimer of non-covalently associated gp120-gp41 heterodimers. The resulting complex protrudes from the virus surface as a spike. There seems to be as few as 10 spikes on the average virion. Interacts with host CD4, CCR5 and CXCR4. Gp120 also interacts with the C-type lectins CD209/DC-SIGN and CLEC4M/DC-SIGNR (collectively referred to as DC-SIGN(R)). Gp120 and gp41 interact with GalCer. Gp120 interacts with host ITGA4/ITGB7 complex; on CD4+ T-cells, this interaction results in rapid activation of integrin ITGAL/LFA-1, which facilitates efficient cell-to-cell spreading of HIV-1. Gp120 interacts with cell-associated heparan sulfate; this interaction increases virus infectivity on permissive cells and may be involved in infection of CD4- cells.</text>
</comment>
<comment type="subunit">
    <text evidence="33">The mature envelope protein (Env) consists of a homotrimer of non-covalently associated gp120-gp41 heterodimers. The resulting complex protrudes from the virus surface as a spike. There seems to be as few as 10 spikes on the average virion. Surface protein gp120 interacts with host CD4, CCR5 and CXCR4. Gp120 also interacts with the C-type lectins CD209/DC-SIGN and CLEC4M/DC-SIGNR (collectively referred to as DC-SIGN(R)). Gp120 and gp41 interact with GalCer. Gp120 interacts with host ITGA4/ITGB7 complex; on CD4+ T-cells, this interaction results in rapid activation of integrin ITGAL/LFA-1, which facilitates efficient cell-to-cell spreading of HIV-1. Gp120 interacts with cell-associated heparan sulfate; this interaction increases virus infectivity on permissive cells and may be involved in infection of CD4- cells.</text>
</comment>
<dbReference type="GO" id="GO:0005198">
    <property type="term" value="F:structural molecule activity"/>
    <property type="evidence" value="ECO:0007669"/>
    <property type="project" value="UniProtKB-UniRule"/>
</dbReference>
<gene>
    <name evidence="33 38" type="primary">env</name>
</gene>
<keyword evidence="21 33" id="KW-1164">Virus endocytosis by host</keyword>
<keyword evidence="18 33" id="KW-0946">Virion</keyword>
<feature type="short sequence motif" description="Di-leucine internalization motif" evidence="33">
    <location>
        <begin position="847"/>
        <end position="848"/>
    </location>
</feature>
<keyword evidence="14 33" id="KW-0812">Transmembrane</keyword>
<keyword evidence="16 33" id="KW-0732">Signal</keyword>
<evidence type="ECO:0000256" key="13">
    <source>
        <dbReference type="ARBA" id="ARBA00022685"/>
    </source>
</evidence>
<evidence type="ECO:0000256" key="28">
    <source>
        <dbReference type="ARBA" id="ARBA00023180"/>
    </source>
</evidence>
<dbReference type="Gene3D" id="1.20.5.490">
    <property type="entry name" value="Single helix bin"/>
    <property type="match status" value="1"/>
</dbReference>
<accession>A0A0R8WLF8</accession>
<evidence type="ECO:0000256" key="12">
    <source>
        <dbReference type="ARBA" id="ARBA00022595"/>
    </source>
</evidence>
<keyword evidence="9 33" id="KW-1032">Host cell membrane</keyword>
<evidence type="ECO:0000256" key="1">
    <source>
        <dbReference type="ARBA" id="ARBA00004402"/>
    </source>
</evidence>
<feature type="site" description="Cleavage; by host furin" evidence="33">
    <location>
        <begin position="503"/>
        <end position="504"/>
    </location>
</feature>
<evidence type="ECO:0000256" key="3">
    <source>
        <dbReference type="ARBA" id="ARBA00004505"/>
    </source>
</evidence>
<evidence type="ECO:0000259" key="37">
    <source>
        <dbReference type="Pfam" id="PF00517"/>
    </source>
</evidence>
<keyword evidence="20 33" id="KW-0261">Viral envelope protein</keyword>
<evidence type="ECO:0000256" key="11">
    <source>
        <dbReference type="ARBA" id="ARBA00022581"/>
    </source>
</evidence>
<keyword evidence="13 33" id="KW-0165">Cleavage on pair of basic residues</keyword>
<comment type="miscellaneous">
    <text evidence="33">Inhibitors targeting HIV-1 viral envelope proteins are used as antiretroviral drugs. Attachment of virions to the cell surface via non-specific interactions and CD4 binding can be blocked by inhibitors that include cyanovirin-N, cyclotriazadisulfonamide analogs, PRO 2000, TNX 355 and PRO 542. In addition, BMS 806 can block CD4-induced conformational changes. Env interactions with the coreceptor molecules can be targeted by CCR5 antagonists including SCH-D, maraviroc (UK 427857) and aplaviroc (GW 873140), and the CXCR4 antagonist AMD 070. Fusion of viral and cellular membranes can be inhibited by peptides such as enfuvirtide and tifuvirtide (T 1249). Resistance to inhibitors associated with mutations in Env are observed. Most of the time, single mutations confer only a modest reduction in drug susceptibility. Combination of several mutations is usually required to develop a high-level drug resistance.</text>
</comment>
<keyword evidence="8 33" id="KW-1170">Fusion of virus membrane with host endosomal membrane</keyword>
<evidence type="ECO:0000256" key="30">
    <source>
        <dbReference type="ARBA" id="ARBA00023288"/>
    </source>
</evidence>
<feature type="chain" id="PRO_5023336015" description="Transmembrane protein gp41" evidence="33">
    <location>
        <begin position="504"/>
        <end position="848"/>
    </location>
</feature>
<feature type="region of interest" description="Fusion peptide" evidence="33">
    <location>
        <begin position="504"/>
        <end position="524"/>
    </location>
</feature>
<keyword evidence="27 33" id="KW-1015">Disulfide bond</keyword>
<comment type="similarity">
    <text evidence="33">Belongs to the HIV-1 env protein family.</text>
</comment>
<dbReference type="GO" id="GO:0019064">
    <property type="term" value="P:fusion of virus membrane with host plasma membrane"/>
    <property type="evidence" value="ECO:0007669"/>
    <property type="project" value="UniProtKB-UniRule"/>
</dbReference>
<feature type="compositionally biased region" description="Basic and acidic residues" evidence="35">
    <location>
        <begin position="715"/>
        <end position="724"/>
    </location>
</feature>
<protein>
    <recommendedName>
        <fullName evidence="33">Envelope glycoprotein gp160</fullName>
    </recommendedName>
    <alternativeName>
        <fullName evidence="33">Env polyprotein</fullName>
    </alternativeName>
    <component>
        <recommendedName>
            <fullName evidence="33">Surface protein gp120</fullName>
            <shortName evidence="33">SU</shortName>
        </recommendedName>
        <alternativeName>
            <fullName evidence="33">Glycoprotein 120</fullName>
            <shortName evidence="33">gp120</shortName>
        </alternativeName>
    </component>
    <component>
        <recommendedName>
            <fullName evidence="33">Transmembrane protein gp41</fullName>
            <shortName evidence="33">TM</shortName>
        </recommendedName>
        <alternativeName>
            <fullName evidence="33">Glycoprotein 41</fullName>
            <shortName evidence="33">gp41</shortName>
        </alternativeName>
    </component>
</protein>
<evidence type="ECO:0000256" key="7">
    <source>
        <dbReference type="ARBA" id="ARBA00022506"/>
    </source>
</evidence>
<feature type="region of interest" description="Disordered" evidence="35">
    <location>
        <begin position="710"/>
        <end position="735"/>
    </location>
</feature>
<evidence type="ECO:0000256" key="6">
    <source>
        <dbReference type="ARBA" id="ARBA00004650"/>
    </source>
</evidence>
<feature type="transmembrane region" description="Helical" evidence="34">
    <location>
        <begin position="670"/>
        <end position="697"/>
    </location>
</feature>
<comment type="subcellular location">
    <subcellularLocation>
        <location evidence="3">Host cell membrane</location>
        <topology evidence="3">Peripheral membrane protein</topology>
    </subcellularLocation>
    <subcellularLocation>
        <location evidence="1">Host cell membrane</location>
        <topology evidence="1">Single-pass type I membrane protein</topology>
    </subcellularLocation>
    <subcellularLocation>
        <location evidence="2">Host endosome membrane</location>
        <topology evidence="2">Peripheral membrane protein</topology>
    </subcellularLocation>
    <subcellularLocation>
        <location evidence="5">Host endosome membrane</location>
        <topology evidence="5">Single-pass type I membrane protein</topology>
    </subcellularLocation>
    <subcellularLocation>
        <location evidence="6">Virion membrane</location>
        <topology evidence="6">Peripheral membrane protein</topology>
    </subcellularLocation>
    <subcellularLocation>
        <location evidence="4">Virion membrane</location>
        <topology evidence="4">Single-pass type I membrane protein</topology>
    </subcellularLocation>
</comment>
<dbReference type="FunFam" id="1.10.287.210:FF:000001">
    <property type="entry name" value="Envelope glycoprotein gp160"/>
    <property type="match status" value="1"/>
</dbReference>
<keyword evidence="12 33" id="KW-1162">Viral penetration into host cytoplasm</keyword>
<evidence type="ECO:0000256" key="5">
    <source>
        <dbReference type="ARBA" id="ARBA00004578"/>
    </source>
</evidence>
<dbReference type="HAMAP" id="MF_04083">
    <property type="entry name" value="HIV_ENV"/>
    <property type="match status" value="1"/>
</dbReference>
<feature type="disulfide bond" evidence="33">
    <location>
        <begin position="53"/>
        <end position="73"/>
    </location>
</feature>
<feature type="transmembrane region" description="Helical" evidence="34">
    <location>
        <begin position="504"/>
        <end position="527"/>
    </location>
</feature>
<dbReference type="InterPro" id="IPR000328">
    <property type="entry name" value="GP41-like"/>
</dbReference>
<keyword evidence="15 33" id="KW-0053">Apoptosis</keyword>
<comment type="PTM">
    <text evidence="33">Specific enzymatic cleavages in vivo yield mature proteins. Envelope glycoproteins are synthesized as a inactive precursor that is heavily N-glycosylated and processed likely by host cell furin in the Golgi to yield the mature SU and TM proteins. The cleavage site between SU and TM requires the minimal sequence [KR]-X-[KR]-R. About 2 of the 9 disulfide bonds of gp41 are reduced by P4HB/PDI, following binding to CD4 receptor.</text>
</comment>
<evidence type="ECO:0000256" key="2">
    <source>
        <dbReference type="ARBA" id="ARBA00004433"/>
    </source>
</evidence>
<dbReference type="InterPro" id="IPR000777">
    <property type="entry name" value="HIV1_Gp120"/>
</dbReference>
<dbReference type="GO" id="GO:0019062">
    <property type="term" value="P:virion attachment to host cell"/>
    <property type="evidence" value="ECO:0007669"/>
    <property type="project" value="UniProtKB-UniRule"/>
</dbReference>
<dbReference type="CDD" id="cd09909">
    <property type="entry name" value="HIV-1-like_HR1-HR2"/>
    <property type="match status" value="1"/>
</dbReference>
<feature type="chain" id="PRO_5023336014" description="Envelope glycoprotein gp160" evidence="33">
    <location>
        <begin position="32"/>
        <end position="848"/>
    </location>
</feature>
<dbReference type="SUPFAM" id="SSF58069">
    <property type="entry name" value="Virus ectodomain"/>
    <property type="match status" value="1"/>
</dbReference>
<feature type="coiled-coil region" evidence="33">
    <location>
        <begin position="625"/>
        <end position="659"/>
    </location>
</feature>
<evidence type="ECO:0000256" key="26">
    <source>
        <dbReference type="ARBA" id="ARBA00023139"/>
    </source>
</evidence>
<keyword evidence="19 33" id="KW-1043">Host membrane</keyword>
<comment type="subcellular location">
    <molecule>Transmembrane protein gp41</molecule>
    <subcellularLocation>
        <location evidence="33">Virion membrane</location>
        <topology evidence="33">Single-pass type I membrane protein</topology>
    </subcellularLocation>
    <subcellularLocation>
        <location evidence="33">Host cell membrane</location>
        <topology evidence="33">Single-pass type I membrane protein</topology>
    </subcellularLocation>
    <subcellularLocation>
        <location evidence="33">Host endosome membrane</location>
        <topology evidence="33">Single-pass type I membrane protein</topology>
    </subcellularLocation>
    <text evidence="33">It is probably concentrated at the site of budding and incorporated into the virions possibly by contacts between the cytoplasmic tail of Env and the N-terminus of Gag.</text>
</comment>
<dbReference type="Gene3D" id="1.10.287.210">
    <property type="match status" value="1"/>
</dbReference>
<comment type="PTM">
    <text evidence="33">Palmitoylation of the transmembrane protein and of Env polyprotein (prior to its proteolytic cleavage) is essential for their association with host cell membrane lipid rafts. Palmitoylation is therefore required for envelope trafficking to classical lipid rafts, but not for viral replication.</text>
</comment>
<feature type="region of interest" description="Immunosuppression" evidence="33">
    <location>
        <begin position="566"/>
        <end position="584"/>
    </location>
</feature>
<evidence type="ECO:0000256" key="14">
    <source>
        <dbReference type="ARBA" id="ARBA00022692"/>
    </source>
</evidence>
<dbReference type="Pfam" id="PF00516">
    <property type="entry name" value="GP120"/>
    <property type="match status" value="1"/>
</dbReference>
<comment type="function">
    <text evidence="33">Surface protein gp120: Attaches the virus to the host lymphoid cell by binding to the primary receptor CD4. This interaction induces a structural rearrangement creating a high affinity binding site for a chemokine coreceptor like CXCR4 and/or CCR5. Acts as a ligand for CD209/DC-SIGN and CLEC4M/DC-SIGNR, which are respectively found on dendritic cells (DCs), and on endothelial cells of liver sinusoids and lymph node sinuses. These interactions allow capture of viral particles at mucosal surfaces by these cells and subsequent transmission to permissive cells. HIV subverts the migration properties of dendritic cells to gain access to CD4+ T-cells in lymph nodes. Virus transmission to permissive T-cells occurs either in trans (without DCs infection, through viral capture and transmission), or in cis (following DCs productive infection, through the usual CD4-gp120 interaction), thereby inducing a robust infection. In trans infection, bound virions remain infectious over days and it is proposed that they are not degraded, but protected in non-lysosomal acidic organelles within the DCs close to the cell membrane thus contributing to the viral infectious potential during DCs' migration from the periphery to the lymphoid tissues. On arrival at lymphoid tissues, intact virions recycle back to DCs' cell surface allowing virus transmission to CD4+ T-cells.</text>
</comment>
<evidence type="ECO:0000256" key="22">
    <source>
        <dbReference type="ARBA" id="ARBA00022989"/>
    </source>
</evidence>
<organism evidence="38">
    <name type="scientific">Human immunodeficiency virus type 1</name>
    <name type="common">HIV-1</name>
    <dbReference type="NCBI Taxonomy" id="11676"/>
    <lineage>
        <taxon>Viruses</taxon>
        <taxon>Riboviria</taxon>
        <taxon>Pararnavirae</taxon>
        <taxon>Artverviricota</taxon>
        <taxon>Revtraviricetes</taxon>
        <taxon>Ortervirales</taxon>
        <taxon>Retroviridae</taxon>
        <taxon>Orthoretrovirinae</taxon>
        <taxon>Lentivirus</taxon>
        <taxon>Lentivirus humimdef1</taxon>
    </lineage>
</organism>
<keyword evidence="26 33" id="KW-0564">Palmitate</keyword>
<proteinExistence type="inferred from homology"/>
<feature type="region of interest" description="V2" evidence="33">
    <location>
        <begin position="154"/>
        <end position="193"/>
    </location>
</feature>
<evidence type="ECO:0000256" key="17">
    <source>
        <dbReference type="ARBA" id="ARBA00022804"/>
    </source>
</evidence>
<dbReference type="FunFam" id="2.170.40.20:FF:000001">
    <property type="entry name" value="Envelope glycoprotein gp160"/>
    <property type="match status" value="1"/>
</dbReference>
<feature type="region of interest" description="CD4-binding loop" evidence="33">
    <location>
        <begin position="359"/>
        <end position="369"/>
    </location>
</feature>
<dbReference type="Gene3D" id="2.170.40.20">
    <property type="entry name" value="Human immunodeficiency virus 1, Gp160, envelope glycoprotein"/>
    <property type="match status" value="2"/>
</dbReference>
<sequence>MRVRGIRKNYQHLLKRGIVLLGILMICKATEKLWVTVYYGVPVWKNATTTLFCASDAKAYDTEVHNVWATHACVPTDPNPRELVLENVTENFNMWKNDMVEQMHEDIISLWDQSLKPCVKLTPLCVTLNCTNYNGNTNNTNNSTIEEKGEIKNCSFNVTTSIRDKVQKQNALLYKVDIVPIDNDNTSYRLISCNTSALTQACPKISFDPIPIHYCAPAGFAIIKCNNKTFSGTGPCTNVSTVQCTHGIRPVVSTQLLLNGSLAEEEVVVRSENFTNNAKIIIVQLNKSVEINCTRPNNNTRKSIHFGPGRTFYATGEIIGNIRQAHCNISRALWNTTLKQIVEKLREQYVNKSIVFNHSSGGDPEIVMHSFNCGGEFFYCNTTQLFNSTWNITDTEVSTNGNDTITLPCRIKQIINMWQEVGKAMYAPPREGIIKCSSNITGLLLTRDGGGNTDNGTEVFRPGGGNMKDNWRSELYKYKVVRIEPLGIAPTKAKRRVVQREKRAVGFGAMFLGFLGAAGSTMGAASITLTVQARQLLSGIVQQQNNLLRAIEAQQHLLQLTVWGIKQLQARVLAVERYLKDQQLLGIWGCSGKLICTTTVPWNTSWSNKSLEQIWQNMTWMEWEKEIDNYTNVIYNLIEESQRQQEKNELELLELDKWASLWNWFDITNWLWYIKIFIMIVGGLVGLRIVFAVLSIVNRVRQGYSPLSFQTHLPGPREPDRPEGIEEEGGERDRDRSRRSVDGFLVLIWVDLRSLFLFSYHRLRDLLLIVTRIVELLGRRGWEALKYWWNLLQYWSQELKNSAISLLNATAIAVAEGTDRIIEIAQRAFRAILHIPVRIRQGLERALL</sequence>
<evidence type="ECO:0000256" key="33">
    <source>
        <dbReference type="HAMAP-Rule" id="MF_04083"/>
    </source>
</evidence>
<evidence type="ECO:0000256" key="15">
    <source>
        <dbReference type="ARBA" id="ARBA00022703"/>
    </source>
</evidence>
<comment type="function">
    <text evidence="33">Transmembrane protein gp41: Acts as a class I viral fusion protein. Under the current model, the protein has at least 3 conformational states: pre-fusion native state, pre-hairpin intermediate state, and post-fusion hairpin state. During fusion of viral and target intracellular membranes, the coiled coil regions (heptad repeats) assume a trimer-of-hairpins structure, positioning the fusion peptide in close proximity to the C-terminal region of the ectodomain. The formation of this structure appears to drive apposition and subsequent fusion of viral and target cell membranes. Complete fusion occurs in host cell endosomes and is dynamin-dependent, however some lipid transfer might occur at the plasma membrane. The virus undergoes clathrin-dependent internalization long before endosomal fusion, thus minimizing the surface exposure of conserved viral epitopes during fusion and reducing the efficacy of inhibitors targeting these epitopes. Membranes fusion leads to delivery of the nucleocapsid into the cytoplasm.</text>
</comment>
<dbReference type="GO" id="GO:0075512">
    <property type="term" value="P:clathrin-dependent endocytosis of virus by host cell"/>
    <property type="evidence" value="ECO:0007669"/>
    <property type="project" value="UniProtKB-UniRule"/>
</dbReference>
<evidence type="ECO:0000256" key="35">
    <source>
        <dbReference type="SAM" id="MobiDB-lite"/>
    </source>
</evidence>
<keyword evidence="22 33" id="KW-1133">Transmembrane helix</keyword>
<dbReference type="GO" id="GO:0019082">
    <property type="term" value="P:viral protein processing"/>
    <property type="evidence" value="ECO:0007669"/>
    <property type="project" value="UniProtKB-UniRule"/>
</dbReference>
<evidence type="ECO:0000256" key="32">
    <source>
        <dbReference type="ARBA" id="ARBA00062028"/>
    </source>
</evidence>